<dbReference type="GeneID" id="59350564"/>
<dbReference type="AlphaFoldDB" id="A0A8H6VTU3"/>
<organism evidence="1 2">
    <name type="scientific">Mycena indigotica</name>
    <dbReference type="NCBI Taxonomy" id="2126181"/>
    <lineage>
        <taxon>Eukaryota</taxon>
        <taxon>Fungi</taxon>
        <taxon>Dikarya</taxon>
        <taxon>Basidiomycota</taxon>
        <taxon>Agaricomycotina</taxon>
        <taxon>Agaricomycetes</taxon>
        <taxon>Agaricomycetidae</taxon>
        <taxon>Agaricales</taxon>
        <taxon>Marasmiineae</taxon>
        <taxon>Mycenaceae</taxon>
        <taxon>Mycena</taxon>
    </lineage>
</organism>
<proteinExistence type="predicted"/>
<name>A0A8H6VTU3_9AGAR</name>
<dbReference type="RefSeq" id="XP_037215880.1">
    <property type="nucleotide sequence ID" value="XM_037368048.1"/>
</dbReference>
<protein>
    <submittedName>
        <fullName evidence="1">Uncharacterized protein</fullName>
    </submittedName>
</protein>
<evidence type="ECO:0000313" key="2">
    <source>
        <dbReference type="Proteomes" id="UP000636479"/>
    </source>
</evidence>
<comment type="caution">
    <text evidence="1">The sequence shown here is derived from an EMBL/GenBank/DDBJ whole genome shotgun (WGS) entry which is preliminary data.</text>
</comment>
<accession>A0A8H6VTU3</accession>
<sequence>MCAILLADGLLLKMAYRKGQESRDQRENVSRVTGRESAVLQLTTSRVDTSYLPKQALLVNYNSAVFFIPSALASPTSASFRTRHHARPFHKESRRMLQTTSPLLSDPNPMLVFECSILLVRVSERSSRFIFSPSSSHLRQAPGRRLPSRAPHLPFNRSLTNVSISASGSLPLPRPPSLSATHIPPFSFPVTFCLAYISGEIGQVTCLAEPPAPAPTRRARLVSLYPEPRSASFFRAGLLGHWAGSPSLSMGTLERRGRKRMFRSSTCVAEIFSLRAWIPLRRAHDLRAPD</sequence>
<dbReference type="Proteomes" id="UP000636479">
    <property type="component" value="Unassembled WGS sequence"/>
</dbReference>
<dbReference type="EMBL" id="JACAZF010000010">
    <property type="protein sequence ID" value="KAF7293717.1"/>
    <property type="molecule type" value="Genomic_DNA"/>
</dbReference>
<gene>
    <name evidence="1" type="ORF">MIND_01151900</name>
</gene>
<keyword evidence="2" id="KW-1185">Reference proteome</keyword>
<evidence type="ECO:0000313" key="1">
    <source>
        <dbReference type="EMBL" id="KAF7293717.1"/>
    </source>
</evidence>
<reference evidence="1" key="1">
    <citation type="submission" date="2020-05" db="EMBL/GenBank/DDBJ databases">
        <title>Mycena genomes resolve the evolution of fungal bioluminescence.</title>
        <authorList>
            <person name="Tsai I.J."/>
        </authorList>
    </citation>
    <scope>NUCLEOTIDE SEQUENCE</scope>
    <source>
        <strain evidence="1">171206Taipei</strain>
    </source>
</reference>